<dbReference type="InterPro" id="IPR038077">
    <property type="entry name" value="Troponin_sf"/>
</dbReference>
<dbReference type="SUPFAM" id="SSF90250">
    <property type="entry name" value="Troponin coil-coiled subunits"/>
    <property type="match status" value="1"/>
</dbReference>
<gene>
    <name evidence="5" type="primary">TNNT3</name>
    <name evidence="5" type="ORF">BLAG_LOCUS14964</name>
</gene>
<dbReference type="AlphaFoldDB" id="A0A8J9ZK11"/>
<feature type="region of interest" description="Disordered" evidence="4">
    <location>
        <begin position="252"/>
        <end position="280"/>
    </location>
</feature>
<evidence type="ECO:0000256" key="4">
    <source>
        <dbReference type="SAM" id="MobiDB-lite"/>
    </source>
</evidence>
<sequence length="280" mass="32229">MSDVEEEVEVEEAAPEEEEEEAPAEVEEEAAMSDYEEEAVEEEVEEEVAEVAPEPEAPKPKPPPPAAPKIPTGEKVDLGAIAAKRKDKDQLELESLIDKWFEKRTKEDAELEEMRQLREQRKAEMAEKEELRKQQEKERIEAEKRRMREQKEAEEKRRRELDERKKRLGNVNMHMGGYLRTLEKKGPSKRDMAAEKKRKTVELRVGKFSSDAVSESYADELHEKLQHSEEALYDIKDKVKVQNQDVERLRTTVNESMGKFSKPGAVSRGKVSGGKWGAKN</sequence>
<feature type="compositionally biased region" description="Basic and acidic residues" evidence="4">
    <location>
        <begin position="181"/>
        <end position="199"/>
    </location>
</feature>
<evidence type="ECO:0000313" key="5">
    <source>
        <dbReference type="EMBL" id="CAH1256841.1"/>
    </source>
</evidence>
<evidence type="ECO:0000256" key="3">
    <source>
        <dbReference type="ARBA" id="ARBA00023179"/>
    </source>
</evidence>
<feature type="region of interest" description="Disordered" evidence="4">
    <location>
        <begin position="122"/>
        <end position="199"/>
    </location>
</feature>
<evidence type="ECO:0000256" key="1">
    <source>
        <dbReference type="ARBA" id="ARBA00003363"/>
    </source>
</evidence>
<comment type="function">
    <text evidence="1">Troponin T is the tropomyosin-binding subunit of troponin, the thin filament regulatory complex which confers calcium-sensitivity to striated muscle actomyosin ATPase activity.</text>
</comment>
<reference evidence="5" key="1">
    <citation type="submission" date="2022-01" db="EMBL/GenBank/DDBJ databases">
        <authorList>
            <person name="Braso-Vives M."/>
        </authorList>
    </citation>
    <scope>NUCLEOTIDE SEQUENCE</scope>
</reference>
<comment type="similarity">
    <text evidence="2">Belongs to the troponin T family.</text>
</comment>
<feature type="compositionally biased region" description="Acidic residues" evidence="4">
    <location>
        <begin position="1"/>
        <end position="49"/>
    </location>
</feature>
<protein>
    <submittedName>
        <fullName evidence="5">TNNT3 protein</fullName>
    </submittedName>
</protein>
<keyword evidence="6" id="KW-1185">Reference proteome</keyword>
<dbReference type="PANTHER" id="PTHR11521:SF1">
    <property type="entry name" value="TROPONIN T, SKELETAL MUSCLE"/>
    <property type="match status" value="1"/>
</dbReference>
<dbReference type="EMBL" id="OV696688">
    <property type="protein sequence ID" value="CAH1256841.1"/>
    <property type="molecule type" value="Genomic_DNA"/>
</dbReference>
<dbReference type="OrthoDB" id="330499at2759"/>
<keyword evidence="3" id="KW-0514">Muscle protein</keyword>
<accession>A0A8J9ZK11</accession>
<dbReference type="GO" id="GO:0045214">
    <property type="term" value="P:sarcomere organization"/>
    <property type="evidence" value="ECO:0007669"/>
    <property type="project" value="TreeGrafter"/>
</dbReference>
<dbReference type="GO" id="GO:0005523">
    <property type="term" value="F:tropomyosin binding"/>
    <property type="evidence" value="ECO:0007669"/>
    <property type="project" value="TreeGrafter"/>
</dbReference>
<dbReference type="InterPro" id="IPR001978">
    <property type="entry name" value="Troponin"/>
</dbReference>
<proteinExistence type="inferred from homology"/>
<name>A0A8J9ZK11_BRALA</name>
<evidence type="ECO:0000313" key="6">
    <source>
        <dbReference type="Proteomes" id="UP000838412"/>
    </source>
</evidence>
<dbReference type="Gene3D" id="1.20.5.350">
    <property type="match status" value="1"/>
</dbReference>
<dbReference type="PANTHER" id="PTHR11521">
    <property type="entry name" value="TROPONIN T"/>
    <property type="match status" value="1"/>
</dbReference>
<evidence type="ECO:0000256" key="2">
    <source>
        <dbReference type="ARBA" id="ARBA00008330"/>
    </source>
</evidence>
<dbReference type="Pfam" id="PF00992">
    <property type="entry name" value="Troponin"/>
    <property type="match status" value="1"/>
</dbReference>
<feature type="region of interest" description="Disordered" evidence="4">
    <location>
        <begin position="1"/>
        <end position="89"/>
    </location>
</feature>
<feature type="compositionally biased region" description="Gly residues" evidence="4">
    <location>
        <begin position="271"/>
        <end position="280"/>
    </location>
</feature>
<dbReference type="Proteomes" id="UP000838412">
    <property type="component" value="Chromosome 3"/>
</dbReference>
<dbReference type="InterPro" id="IPR027707">
    <property type="entry name" value="TNNT"/>
</dbReference>
<dbReference type="GO" id="GO:0006936">
    <property type="term" value="P:muscle contraction"/>
    <property type="evidence" value="ECO:0007669"/>
    <property type="project" value="TreeGrafter"/>
</dbReference>
<dbReference type="GO" id="GO:0006937">
    <property type="term" value="P:regulation of muscle contraction"/>
    <property type="evidence" value="ECO:0007669"/>
    <property type="project" value="InterPro"/>
</dbReference>
<feature type="compositionally biased region" description="Basic and acidic residues" evidence="4">
    <location>
        <begin position="122"/>
        <end position="165"/>
    </location>
</feature>
<organism evidence="5 6">
    <name type="scientific">Branchiostoma lanceolatum</name>
    <name type="common">Common lancelet</name>
    <name type="synonym">Amphioxus lanceolatum</name>
    <dbReference type="NCBI Taxonomy" id="7740"/>
    <lineage>
        <taxon>Eukaryota</taxon>
        <taxon>Metazoa</taxon>
        <taxon>Chordata</taxon>
        <taxon>Cephalochordata</taxon>
        <taxon>Leptocardii</taxon>
        <taxon>Amphioxiformes</taxon>
        <taxon>Branchiostomatidae</taxon>
        <taxon>Branchiostoma</taxon>
    </lineage>
</organism>
<dbReference type="GO" id="GO:0005861">
    <property type="term" value="C:troponin complex"/>
    <property type="evidence" value="ECO:0007669"/>
    <property type="project" value="InterPro"/>
</dbReference>